<feature type="region of interest" description="Disordered" evidence="1">
    <location>
        <begin position="1150"/>
        <end position="1177"/>
    </location>
</feature>
<dbReference type="GO" id="GO:0008239">
    <property type="term" value="F:dipeptidyl-peptidase activity"/>
    <property type="evidence" value="ECO:0007669"/>
    <property type="project" value="TreeGrafter"/>
</dbReference>
<feature type="compositionally biased region" description="Low complexity" evidence="1">
    <location>
        <begin position="594"/>
        <end position="607"/>
    </location>
</feature>
<dbReference type="Gene3D" id="3.40.50.1820">
    <property type="entry name" value="alpha/beta hydrolase"/>
    <property type="match status" value="1"/>
</dbReference>
<feature type="compositionally biased region" description="Low complexity" evidence="1">
    <location>
        <begin position="290"/>
        <end position="303"/>
    </location>
</feature>
<reference evidence="4" key="1">
    <citation type="submission" date="2014-11" db="EMBL/GenBank/DDBJ databases">
        <authorList>
            <person name="Otto D Thomas"/>
            <person name="Naeem Raeece"/>
        </authorList>
    </citation>
    <scope>NUCLEOTIDE SEQUENCE</scope>
</reference>
<name>A0A0G4HL12_9ALVE</name>
<evidence type="ECO:0000313" key="4">
    <source>
        <dbReference type="EMBL" id="CEM44797.1"/>
    </source>
</evidence>
<protein>
    <recommendedName>
        <fullName evidence="5">Peptidase S9 prolyl oligopeptidase catalytic domain-containing protein</fullName>
    </recommendedName>
</protein>
<feature type="domain" description="Peptidase S9 prolyl oligopeptidase catalytic" evidence="2">
    <location>
        <begin position="1436"/>
        <end position="1559"/>
    </location>
</feature>
<accession>A0A0G4HL12</accession>
<dbReference type="GO" id="GO:0008236">
    <property type="term" value="F:serine-type peptidase activity"/>
    <property type="evidence" value="ECO:0007669"/>
    <property type="project" value="InterPro"/>
</dbReference>
<gene>
    <name evidence="4" type="ORF">Cvel_7290</name>
</gene>
<feature type="region of interest" description="Disordered" evidence="1">
    <location>
        <begin position="258"/>
        <end position="303"/>
    </location>
</feature>
<dbReference type="PANTHER" id="PTHR11731:SF193">
    <property type="entry name" value="DIPEPTIDYL PEPTIDASE 9"/>
    <property type="match status" value="1"/>
</dbReference>
<feature type="region of interest" description="Disordered" evidence="1">
    <location>
        <begin position="145"/>
        <end position="166"/>
    </location>
</feature>
<evidence type="ECO:0000256" key="1">
    <source>
        <dbReference type="SAM" id="MobiDB-lite"/>
    </source>
</evidence>
<feature type="region of interest" description="Disordered" evidence="1">
    <location>
        <begin position="581"/>
        <end position="670"/>
    </location>
</feature>
<dbReference type="InterPro" id="IPR001375">
    <property type="entry name" value="Peptidase_S9_cat"/>
</dbReference>
<dbReference type="Gene3D" id="2.140.10.30">
    <property type="entry name" value="Dipeptidylpeptidase IV, N-terminal domain"/>
    <property type="match status" value="2"/>
</dbReference>
<feature type="region of interest" description="Disordered" evidence="1">
    <location>
        <begin position="806"/>
        <end position="850"/>
    </location>
</feature>
<evidence type="ECO:0000259" key="2">
    <source>
        <dbReference type="Pfam" id="PF00326"/>
    </source>
</evidence>
<feature type="region of interest" description="Disordered" evidence="1">
    <location>
        <begin position="1231"/>
        <end position="1260"/>
    </location>
</feature>
<feature type="compositionally biased region" description="Gly residues" evidence="1">
    <location>
        <begin position="279"/>
        <end position="289"/>
    </location>
</feature>
<feature type="region of interest" description="Disordered" evidence="1">
    <location>
        <begin position="474"/>
        <end position="506"/>
    </location>
</feature>
<evidence type="ECO:0000259" key="3">
    <source>
        <dbReference type="Pfam" id="PF00930"/>
    </source>
</evidence>
<feature type="domain" description="Peptidase S9 prolyl oligopeptidase catalytic" evidence="2">
    <location>
        <begin position="1348"/>
        <end position="1416"/>
    </location>
</feature>
<organism evidence="4">
    <name type="scientific">Chromera velia CCMP2878</name>
    <dbReference type="NCBI Taxonomy" id="1169474"/>
    <lineage>
        <taxon>Eukaryota</taxon>
        <taxon>Sar</taxon>
        <taxon>Alveolata</taxon>
        <taxon>Colpodellida</taxon>
        <taxon>Chromeraceae</taxon>
        <taxon>Chromera</taxon>
    </lineage>
</organism>
<dbReference type="SUPFAM" id="SSF53474">
    <property type="entry name" value="alpha/beta-Hydrolases"/>
    <property type="match status" value="1"/>
</dbReference>
<proteinExistence type="predicted"/>
<dbReference type="Pfam" id="PF00930">
    <property type="entry name" value="DPPIV_N"/>
    <property type="match status" value="1"/>
</dbReference>
<dbReference type="GO" id="GO:0006508">
    <property type="term" value="P:proteolysis"/>
    <property type="evidence" value="ECO:0007669"/>
    <property type="project" value="InterPro"/>
</dbReference>
<dbReference type="InterPro" id="IPR050278">
    <property type="entry name" value="Serine_Prot_S9B/DPPIV"/>
</dbReference>
<sequence>MMNLRTPRSEKETDVKGKWMTWLDGAYWRELHGIKFPEKEKEQQVQQISEEAVGAATGVEAEGEEEETKKTAAGVATVCSQRLVSVEDVSKDSEGRELSETLESRLQKERRRANHMGIDEYFWAPSANRLLLPANGALWVLEKEAETTKEPGEKEKERGSGSSGSLLSSLEKFDAVMGLQRERERNREIYRLEWRGIGMGGDEEERGGGAIINPKWLPDNKRVSFVQGGAIKVVEAARDKQRKSAAVDVVPPFSAGGREVGGGFAAEGPSQRERETGGKEGQGGGGGTIGSSSASSSSSSSTSRLRGVAEYVAQEEMHRSDGYWWAPSGRFIAFTEVNESHISPLPIVYMDSRNDSKTGSAQMEFHKYPFAGQRNAEVRVGVVDAVASLERPEGTLPRILWLKLSAGEERSDLYVTNVLWQEGAGIGGTERVMVAVQNRAQTVLSFLSFDPRTGDALEVYRSTDARWVTLPNPKDVRWLPPQTNSGASRGGKKEGGGLEGGSGRLLVPSEKDGVMSLYCVSAPSGRGMKEESSPTRLTPGTHRFTRLVAVGDEFVVWQGLPLSSPQERHLFVSRLPSPMQDNAPLPPSSVHGGRALSSAAASSRAASPVPTAPQGGTFNIATPADTKVPKSAKLTGGLKTTHTERVPPTPSSPPNLQAPPLVVSSSSSVGASPPTHFAEGAFVLGDGASDRSGGQGGGGGGPEYIQLSAAHLRGSNDAVVSPQKNLLVHFFSASDRFLSVWIRSFDPSAIFLFASRTRLPPPSNSVPPPELGEWEGCVGTAGVRAGGEGGLFSGNVPGSPTVTGMGAPADPTLPATPERGDGGAFVASSSPLREKETGAEGETDTEKRKRRTMERLHAMHQRQGKVLQAVSAAAAATGGAASASATPIPGQVSSAKTHAPPGRRSHFSLSPQIVDLSGRPSTFKIQTTAVPGPQHTPLSLHTLPPADSMRSYTLHALPMASGPGRAPSPAIPSVVPSPPIGLGVSGLGAARYTTNMSGLVRVHGAATVVAGPPSRGARRLTHQPEEREVIPRSVSALRYAYFPETSSGPLGVWRSFDPTGGGGTVLTTGVGLQSLNEGGIMIPPPGQQQVTLRQTLPPLWSLAPTPLGPLGPHQLQVMPPPPRPPPTVFRSRPAGSLMPPWGGAQARGIPGSSAIPQAPPPFLVRRTHGPAHSPLLQGTRMKVAMGGMDVTNTPEAPPTVGSHSRSSVRTFDMSPGVLDRELTQEAPTPVVHTENSHGAAPAGSRIPFIPSRESEPSNGEEGGMVLGPCKFHVPNLSESPHRVVLEEARKVYRTPTRFSFVSSTGHRLFGFLYLPDEELHGPPPYAPIVSVYGGPEIQFADDSISQYLDHAAQCLRLLGFLVVKVDNRGSGFASREFEKAVWKRAGSVELDDQAEAVAFLQSRGLAAASHAEVKGWAQKMGLCEVGPEDVLKRRVGGIYGISYGGFLSAGALVRKHQTFSAAVACSSLTFWEGYDTHYTERYMGTDLGDPAYAECSLLDLVTREGGKVDWGDTALTLVHGALDENVHLRHSLALLNCLMDFRYVPDLVILPDSRHGPSTFKDLVIYRDKLFSTFVETLGSPVSKLLVIPPQNFTSRPRSAVKGTTSEPN</sequence>
<feature type="compositionally biased region" description="Basic and acidic residues" evidence="1">
    <location>
        <begin position="145"/>
        <end position="159"/>
    </location>
</feature>
<feature type="compositionally biased region" description="Pro residues" evidence="1">
    <location>
        <begin position="647"/>
        <end position="657"/>
    </location>
</feature>
<feature type="region of interest" description="Disordered" evidence="1">
    <location>
        <begin position="881"/>
        <end position="905"/>
    </location>
</feature>
<dbReference type="InterPro" id="IPR002469">
    <property type="entry name" value="Peptidase_S9B_N"/>
</dbReference>
<dbReference type="EMBL" id="CDMZ01003018">
    <property type="protein sequence ID" value="CEM44797.1"/>
    <property type="molecule type" value="Genomic_DNA"/>
</dbReference>
<dbReference type="InterPro" id="IPR029058">
    <property type="entry name" value="AB_hydrolase_fold"/>
</dbReference>
<feature type="domain" description="Dipeptidylpeptidase IV N-terminal" evidence="3">
    <location>
        <begin position="299"/>
        <end position="574"/>
    </location>
</feature>
<dbReference type="PANTHER" id="PTHR11731">
    <property type="entry name" value="PROTEASE FAMILY S9B,C DIPEPTIDYL-PEPTIDASE IV-RELATED"/>
    <property type="match status" value="1"/>
</dbReference>
<dbReference type="SUPFAM" id="SSF82171">
    <property type="entry name" value="DPP6 N-terminal domain-like"/>
    <property type="match status" value="1"/>
</dbReference>
<dbReference type="Pfam" id="PF00326">
    <property type="entry name" value="Peptidase_S9"/>
    <property type="match status" value="2"/>
</dbReference>
<dbReference type="VEuPathDB" id="CryptoDB:Cvel_7290"/>
<evidence type="ECO:0008006" key="5">
    <source>
        <dbReference type="Google" id="ProtNLM"/>
    </source>
</evidence>